<feature type="compositionally biased region" description="Polar residues" evidence="1">
    <location>
        <begin position="166"/>
        <end position="175"/>
    </location>
</feature>
<gene>
    <name evidence="2" type="ORF">NTEN_LOCUS11003</name>
</gene>
<feature type="region of interest" description="Disordered" evidence="1">
    <location>
        <begin position="1"/>
        <end position="30"/>
    </location>
</feature>
<dbReference type="AlphaFoldDB" id="A0A6H5GNV8"/>
<evidence type="ECO:0000313" key="2">
    <source>
        <dbReference type="EMBL" id="CAB0005526.1"/>
    </source>
</evidence>
<sequence length="344" mass="39774">MHGRAATVGYEFEPSSGKEQNIAPGGPKIEKSKRLEGMLGEMLRRTIVMHVDRKGSQKVAYPNEPNRKAKYRSKLKDENMYDDARARPRDEYDQHGNILRHAYVGYHYPKRSLKRKKTNDYNRHVTFGNDIPHHDRGRPSNSPNVRLPSSNRRRVTQSRAPVHKASYQQRASIQKPSLAHHQYIHKPRGYQKDSLQLANTHFGSVSPHRSPPRRLRHQFALSRPRVQDSLLGGRPRRPSMVSTTLKRNVSPLHRPIHATRYSGMRQSAAENFNSRRRRSRLVEHHAPMRRRHPLLAGAAPSDVYGRIDVKDFIDFLSSISRNTIMSLTNKKKALNLYRTYLFGP</sequence>
<reference evidence="2 3" key="1">
    <citation type="submission" date="2020-02" db="EMBL/GenBank/DDBJ databases">
        <authorList>
            <person name="Ferguson B K."/>
        </authorList>
    </citation>
    <scope>NUCLEOTIDE SEQUENCE [LARGE SCALE GENOMIC DNA]</scope>
</reference>
<feature type="compositionally biased region" description="Polar residues" evidence="1">
    <location>
        <begin position="139"/>
        <end position="150"/>
    </location>
</feature>
<name>A0A6H5GNV8_9HEMI</name>
<protein>
    <submittedName>
        <fullName evidence="2">Uncharacterized protein</fullName>
    </submittedName>
</protein>
<keyword evidence="3" id="KW-1185">Reference proteome</keyword>
<feature type="region of interest" description="Disordered" evidence="1">
    <location>
        <begin position="123"/>
        <end position="176"/>
    </location>
</feature>
<accession>A0A6H5GNV8</accession>
<evidence type="ECO:0000256" key="1">
    <source>
        <dbReference type="SAM" id="MobiDB-lite"/>
    </source>
</evidence>
<dbReference type="EMBL" id="CADCXU010016538">
    <property type="protein sequence ID" value="CAB0005526.1"/>
    <property type="molecule type" value="Genomic_DNA"/>
</dbReference>
<proteinExistence type="predicted"/>
<organism evidence="2 3">
    <name type="scientific">Nesidiocoris tenuis</name>
    <dbReference type="NCBI Taxonomy" id="355587"/>
    <lineage>
        <taxon>Eukaryota</taxon>
        <taxon>Metazoa</taxon>
        <taxon>Ecdysozoa</taxon>
        <taxon>Arthropoda</taxon>
        <taxon>Hexapoda</taxon>
        <taxon>Insecta</taxon>
        <taxon>Pterygota</taxon>
        <taxon>Neoptera</taxon>
        <taxon>Paraneoptera</taxon>
        <taxon>Hemiptera</taxon>
        <taxon>Heteroptera</taxon>
        <taxon>Panheteroptera</taxon>
        <taxon>Cimicomorpha</taxon>
        <taxon>Miridae</taxon>
        <taxon>Dicyphina</taxon>
        <taxon>Nesidiocoris</taxon>
    </lineage>
</organism>
<evidence type="ECO:0000313" key="3">
    <source>
        <dbReference type="Proteomes" id="UP000479000"/>
    </source>
</evidence>
<dbReference type="Proteomes" id="UP000479000">
    <property type="component" value="Unassembled WGS sequence"/>
</dbReference>